<dbReference type="EMBL" id="JACGCI010000018">
    <property type="protein sequence ID" value="KAF6758652.1"/>
    <property type="molecule type" value="Genomic_DNA"/>
</dbReference>
<proteinExistence type="predicted"/>
<organism evidence="2 3">
    <name type="scientific">Ephemerocybe angulata</name>
    <dbReference type="NCBI Taxonomy" id="980116"/>
    <lineage>
        <taxon>Eukaryota</taxon>
        <taxon>Fungi</taxon>
        <taxon>Dikarya</taxon>
        <taxon>Basidiomycota</taxon>
        <taxon>Agaricomycotina</taxon>
        <taxon>Agaricomycetes</taxon>
        <taxon>Agaricomycetidae</taxon>
        <taxon>Agaricales</taxon>
        <taxon>Agaricineae</taxon>
        <taxon>Psathyrellaceae</taxon>
        <taxon>Ephemerocybe</taxon>
    </lineage>
</organism>
<comment type="caution">
    <text evidence="2">The sequence shown here is derived from an EMBL/GenBank/DDBJ whole genome shotgun (WGS) entry which is preliminary data.</text>
</comment>
<evidence type="ECO:0000313" key="2">
    <source>
        <dbReference type="EMBL" id="KAF6758652.1"/>
    </source>
</evidence>
<name>A0A8H6I691_9AGAR</name>
<evidence type="ECO:0000256" key="1">
    <source>
        <dbReference type="SAM" id="MobiDB-lite"/>
    </source>
</evidence>
<accession>A0A8H6I691</accession>
<gene>
    <name evidence="2" type="ORF">DFP72DRAFT_845009</name>
</gene>
<protein>
    <submittedName>
        <fullName evidence="2">Uncharacterized protein</fullName>
    </submittedName>
</protein>
<evidence type="ECO:0000313" key="3">
    <source>
        <dbReference type="Proteomes" id="UP000521943"/>
    </source>
</evidence>
<sequence>MPFPIGYRIGVDLDPESDHGDHRSRARAPNKGVPAQSRHIWGRLGPTVSPRAKRMKGLEVASTGDRPLHETYTRVKRVRDAIDLDPKGNTPRVALSSRCCLVFALGVKVDIPPVIVDSGAWRMVFTPKAGVRRLTLATLRPEDHRCRLVYAHGLEVTAVPVTVNPRGYITDFWCSGNLESERLDNGIYTESWSRTRHPRDTAAGGSQFSVFTLKVGVGRVTHATPRPEDHRCHLVYALGLEGHRSTGDHESKRIYHGADHPIPVLANHLCNGDLESESLNNGSQYSQGNLQYDDSPSRHRGRIGVGTWIQGRWCNGDLESEIFTLKIGVGRVTHATPRPEDHRCHLVYALGLEGHGCTGDHESKRIYHGAHHPIPVLASHWCNGDLESESLNNGSQYSQGKLQYDDSPSRYCDQRIIGVASVAWSAHFALRGYITVVLGIVGE</sequence>
<keyword evidence="3" id="KW-1185">Reference proteome</keyword>
<dbReference type="Proteomes" id="UP000521943">
    <property type="component" value="Unassembled WGS sequence"/>
</dbReference>
<reference evidence="2 3" key="1">
    <citation type="submission" date="2020-07" db="EMBL/GenBank/DDBJ databases">
        <title>Comparative genomics of pyrophilous fungi reveals a link between fire events and developmental genes.</title>
        <authorList>
            <consortium name="DOE Joint Genome Institute"/>
            <person name="Steindorff A.S."/>
            <person name="Carver A."/>
            <person name="Calhoun S."/>
            <person name="Stillman K."/>
            <person name="Liu H."/>
            <person name="Lipzen A."/>
            <person name="Pangilinan J."/>
            <person name="Labutti K."/>
            <person name="Bruns T.D."/>
            <person name="Grigoriev I.V."/>
        </authorList>
    </citation>
    <scope>NUCLEOTIDE SEQUENCE [LARGE SCALE GENOMIC DNA]</scope>
    <source>
        <strain evidence="2 3">CBS 144469</strain>
    </source>
</reference>
<feature type="region of interest" description="Disordered" evidence="1">
    <location>
        <begin position="1"/>
        <end position="37"/>
    </location>
</feature>
<dbReference type="AlphaFoldDB" id="A0A8H6I691"/>